<gene>
    <name evidence="2" type="ORF">CPB83DRAFT_851873</name>
</gene>
<keyword evidence="3" id="KW-1185">Reference proteome</keyword>
<name>A0A9P6EHV1_9AGAR</name>
<reference evidence="2" key="1">
    <citation type="submission" date="2020-11" db="EMBL/GenBank/DDBJ databases">
        <authorList>
            <consortium name="DOE Joint Genome Institute"/>
            <person name="Ahrendt S."/>
            <person name="Riley R."/>
            <person name="Andreopoulos W."/>
            <person name="Labutti K."/>
            <person name="Pangilinan J."/>
            <person name="Ruiz-Duenas F.J."/>
            <person name="Barrasa J.M."/>
            <person name="Sanchez-Garcia M."/>
            <person name="Camarero S."/>
            <person name="Miyauchi S."/>
            <person name="Serrano A."/>
            <person name="Linde D."/>
            <person name="Babiker R."/>
            <person name="Drula E."/>
            <person name="Ayuso-Fernandez I."/>
            <person name="Pacheco R."/>
            <person name="Padilla G."/>
            <person name="Ferreira P."/>
            <person name="Barriuso J."/>
            <person name="Kellner H."/>
            <person name="Castanera R."/>
            <person name="Alfaro M."/>
            <person name="Ramirez L."/>
            <person name="Pisabarro A.G."/>
            <person name="Kuo A."/>
            <person name="Tritt A."/>
            <person name="Lipzen A."/>
            <person name="He G."/>
            <person name="Yan M."/>
            <person name="Ng V."/>
            <person name="Cullen D."/>
            <person name="Martin F."/>
            <person name="Rosso M.-N."/>
            <person name="Henrissat B."/>
            <person name="Hibbett D."/>
            <person name="Martinez A.T."/>
            <person name="Grigoriev I.V."/>
        </authorList>
    </citation>
    <scope>NUCLEOTIDE SEQUENCE</scope>
    <source>
        <strain evidence="2">CBS 506.95</strain>
    </source>
</reference>
<keyword evidence="1" id="KW-1133">Transmembrane helix</keyword>
<keyword evidence="1" id="KW-0812">Transmembrane</keyword>
<evidence type="ECO:0000313" key="3">
    <source>
        <dbReference type="Proteomes" id="UP000807306"/>
    </source>
</evidence>
<evidence type="ECO:0000313" key="2">
    <source>
        <dbReference type="EMBL" id="KAF9529943.1"/>
    </source>
</evidence>
<feature type="transmembrane region" description="Helical" evidence="1">
    <location>
        <begin position="6"/>
        <end position="31"/>
    </location>
</feature>
<feature type="transmembrane region" description="Helical" evidence="1">
    <location>
        <begin position="177"/>
        <end position="197"/>
    </location>
</feature>
<accession>A0A9P6EHV1</accession>
<sequence>MRPGSTIVSTYSSACLVLALLAVNTSAYFIIDEPALNRQWPNNAVNLVTWSKGVLDGVNGFDVEMAQMGQDGLRLVARNVPSKPNSLNIMLQDIPAGDDYFLIFINSTHGVMHSTSSRFSILAASASPSSPPPAANPSVPTVTISGTPNPTQPFATTFPAILDNAGRPTVQLYKESPILIAMSMCFIGWLFGALWTLGW</sequence>
<dbReference type="OrthoDB" id="2581067at2759"/>
<keyword evidence="1" id="KW-0472">Membrane</keyword>
<dbReference type="Proteomes" id="UP000807306">
    <property type="component" value="Unassembled WGS sequence"/>
</dbReference>
<dbReference type="EMBL" id="MU157843">
    <property type="protein sequence ID" value="KAF9529943.1"/>
    <property type="molecule type" value="Genomic_DNA"/>
</dbReference>
<dbReference type="AlphaFoldDB" id="A0A9P6EHV1"/>
<protein>
    <submittedName>
        <fullName evidence="2">Uncharacterized protein</fullName>
    </submittedName>
</protein>
<evidence type="ECO:0000256" key="1">
    <source>
        <dbReference type="SAM" id="Phobius"/>
    </source>
</evidence>
<proteinExistence type="predicted"/>
<organism evidence="2 3">
    <name type="scientific">Crepidotus variabilis</name>
    <dbReference type="NCBI Taxonomy" id="179855"/>
    <lineage>
        <taxon>Eukaryota</taxon>
        <taxon>Fungi</taxon>
        <taxon>Dikarya</taxon>
        <taxon>Basidiomycota</taxon>
        <taxon>Agaricomycotina</taxon>
        <taxon>Agaricomycetes</taxon>
        <taxon>Agaricomycetidae</taxon>
        <taxon>Agaricales</taxon>
        <taxon>Agaricineae</taxon>
        <taxon>Crepidotaceae</taxon>
        <taxon>Crepidotus</taxon>
    </lineage>
</organism>
<comment type="caution">
    <text evidence="2">The sequence shown here is derived from an EMBL/GenBank/DDBJ whole genome shotgun (WGS) entry which is preliminary data.</text>
</comment>